<proteinExistence type="predicted"/>
<dbReference type="AlphaFoldDB" id="A0A0E9QUC3"/>
<sequence>MYVRSLTTITSQLLRRNLGYTLYTSGLNSWLWTIWGKNIHTHTVS</sequence>
<name>A0A0E9QUC3_ANGAN</name>
<dbReference type="EMBL" id="GBXM01088011">
    <property type="protein sequence ID" value="JAH20566.1"/>
    <property type="molecule type" value="Transcribed_RNA"/>
</dbReference>
<accession>A0A0E9QUC3</accession>
<reference evidence="1" key="1">
    <citation type="submission" date="2014-11" db="EMBL/GenBank/DDBJ databases">
        <authorList>
            <person name="Amaro Gonzalez C."/>
        </authorList>
    </citation>
    <scope>NUCLEOTIDE SEQUENCE</scope>
</reference>
<protein>
    <submittedName>
        <fullName evidence="1">Uncharacterized protein</fullName>
    </submittedName>
</protein>
<evidence type="ECO:0000313" key="1">
    <source>
        <dbReference type="EMBL" id="JAH20566.1"/>
    </source>
</evidence>
<organism evidence="1">
    <name type="scientific">Anguilla anguilla</name>
    <name type="common">European freshwater eel</name>
    <name type="synonym">Muraena anguilla</name>
    <dbReference type="NCBI Taxonomy" id="7936"/>
    <lineage>
        <taxon>Eukaryota</taxon>
        <taxon>Metazoa</taxon>
        <taxon>Chordata</taxon>
        <taxon>Craniata</taxon>
        <taxon>Vertebrata</taxon>
        <taxon>Euteleostomi</taxon>
        <taxon>Actinopterygii</taxon>
        <taxon>Neopterygii</taxon>
        <taxon>Teleostei</taxon>
        <taxon>Anguilliformes</taxon>
        <taxon>Anguillidae</taxon>
        <taxon>Anguilla</taxon>
    </lineage>
</organism>
<reference evidence="1" key="2">
    <citation type="journal article" date="2015" name="Fish Shellfish Immunol.">
        <title>Early steps in the European eel (Anguilla anguilla)-Vibrio vulnificus interaction in the gills: Role of the RtxA13 toxin.</title>
        <authorList>
            <person name="Callol A."/>
            <person name="Pajuelo D."/>
            <person name="Ebbesson L."/>
            <person name="Teles M."/>
            <person name="MacKenzie S."/>
            <person name="Amaro C."/>
        </authorList>
    </citation>
    <scope>NUCLEOTIDE SEQUENCE</scope>
</reference>